<feature type="transmembrane region" description="Helical" evidence="1">
    <location>
        <begin position="349"/>
        <end position="371"/>
    </location>
</feature>
<evidence type="ECO:0000313" key="2">
    <source>
        <dbReference type="EMBL" id="KRK81783.1"/>
    </source>
</evidence>
<feature type="transmembrane region" description="Helical" evidence="1">
    <location>
        <begin position="290"/>
        <end position="307"/>
    </location>
</feature>
<feature type="transmembrane region" description="Helical" evidence="1">
    <location>
        <begin position="162"/>
        <end position="182"/>
    </location>
</feature>
<keyword evidence="3" id="KW-1185">Reference proteome</keyword>
<dbReference type="PATRIC" id="fig|1423788.3.peg.88"/>
<dbReference type="OrthoDB" id="9784157at2"/>
<keyword evidence="1" id="KW-1133">Transmembrane helix</keyword>
<evidence type="ECO:0000256" key="1">
    <source>
        <dbReference type="SAM" id="Phobius"/>
    </source>
</evidence>
<name>A0A0R1KR50_9LACO</name>
<dbReference type="RefSeq" id="WP_056954137.1">
    <property type="nucleotide sequence ID" value="NZ_AZDY01000041.1"/>
</dbReference>
<feature type="transmembrane region" description="Helical" evidence="1">
    <location>
        <begin position="12"/>
        <end position="28"/>
    </location>
</feature>
<feature type="transmembrane region" description="Helical" evidence="1">
    <location>
        <begin position="134"/>
        <end position="150"/>
    </location>
</feature>
<feature type="transmembrane region" description="Helical" evidence="1">
    <location>
        <begin position="107"/>
        <end position="128"/>
    </location>
</feature>
<feature type="transmembrane region" description="Helical" evidence="1">
    <location>
        <begin position="319"/>
        <end position="337"/>
    </location>
</feature>
<dbReference type="STRING" id="1423788.FC78_GL000081"/>
<dbReference type="EMBL" id="AZDY01000041">
    <property type="protein sequence ID" value="KRK81783.1"/>
    <property type="molecule type" value="Genomic_DNA"/>
</dbReference>
<comment type="caution">
    <text evidence="2">The sequence shown here is derived from an EMBL/GenBank/DDBJ whole genome shotgun (WGS) entry which is preliminary data.</text>
</comment>
<feature type="transmembrane region" description="Helical" evidence="1">
    <location>
        <begin position="75"/>
        <end position="95"/>
    </location>
</feature>
<feature type="transmembrane region" description="Helical" evidence="1">
    <location>
        <begin position="228"/>
        <end position="247"/>
    </location>
</feature>
<keyword evidence="1" id="KW-0812">Transmembrane</keyword>
<reference evidence="2 3" key="1">
    <citation type="journal article" date="2015" name="Genome Announc.">
        <title>Expanding the biotechnology potential of lactobacilli through comparative genomics of 213 strains and associated genera.</title>
        <authorList>
            <person name="Sun Z."/>
            <person name="Harris H.M."/>
            <person name="McCann A."/>
            <person name="Guo C."/>
            <person name="Argimon S."/>
            <person name="Zhang W."/>
            <person name="Yang X."/>
            <person name="Jeffery I.B."/>
            <person name="Cooney J.C."/>
            <person name="Kagawa T.F."/>
            <person name="Liu W."/>
            <person name="Song Y."/>
            <person name="Salvetti E."/>
            <person name="Wrobel A."/>
            <person name="Rasinkangas P."/>
            <person name="Parkhill J."/>
            <person name="Rea M.C."/>
            <person name="O'Sullivan O."/>
            <person name="Ritari J."/>
            <person name="Douillard F.P."/>
            <person name="Paul Ross R."/>
            <person name="Yang R."/>
            <person name="Briner A.E."/>
            <person name="Felis G.E."/>
            <person name="de Vos W.M."/>
            <person name="Barrangou R."/>
            <person name="Klaenhammer T.R."/>
            <person name="Caufield P.W."/>
            <person name="Cui Y."/>
            <person name="Zhang H."/>
            <person name="O'Toole P.W."/>
        </authorList>
    </citation>
    <scope>NUCLEOTIDE SEQUENCE [LARGE SCALE GENOMIC DNA]</scope>
    <source>
        <strain evidence="2 3">DSM 19674</strain>
    </source>
</reference>
<feature type="transmembrane region" description="Helical" evidence="1">
    <location>
        <begin position="378"/>
        <end position="396"/>
    </location>
</feature>
<dbReference type="AlphaFoldDB" id="A0A0R1KR50"/>
<evidence type="ECO:0000313" key="3">
    <source>
        <dbReference type="Proteomes" id="UP000051515"/>
    </source>
</evidence>
<protein>
    <submittedName>
        <fullName evidence="2">Uncharacterized protein</fullName>
    </submittedName>
</protein>
<proteinExistence type="predicted"/>
<accession>A0A0R1KR50</accession>
<organism evidence="2 3">
    <name type="scientific">Companilactobacillus bobalius DSM 19674</name>
    <dbReference type="NCBI Taxonomy" id="1423788"/>
    <lineage>
        <taxon>Bacteria</taxon>
        <taxon>Bacillati</taxon>
        <taxon>Bacillota</taxon>
        <taxon>Bacilli</taxon>
        <taxon>Lactobacillales</taxon>
        <taxon>Lactobacillaceae</taxon>
        <taxon>Companilactobacillus</taxon>
        <taxon>Companilactobacillus bobalius</taxon>
    </lineage>
</organism>
<gene>
    <name evidence="2" type="ORF">FC78_GL000081</name>
</gene>
<feature type="transmembrane region" description="Helical" evidence="1">
    <location>
        <begin position="520"/>
        <end position="542"/>
    </location>
</feature>
<feature type="transmembrane region" description="Helical" evidence="1">
    <location>
        <begin position="194"/>
        <end position="216"/>
    </location>
</feature>
<sequence>MKKTFEQHKMLFIWLLFLVMSVIIIYITDLANGHIWSYLDVDTDGRFHVLRIEGLYQALKHGQFFPTVNMSFMNGFGYIANIFYADLWLYPAAILRLIGLTTAQAFVTYYVILNFVTFLIAFYTYRYVSHNDTKSLLFSFIYTLSAYRIFDMVRRFDVGETLTLTFLPIVILGVYELFYADADKWKFLALGMTMVIYAHALSPILIGIFIFFVILFRIKTLIKEPQRIVKLIYAGLTAAVLSLAYFLPMFEQLHQTKFKLTSPLVDVAQRSNSFKDILTWSFTNNLYQEGIGLVCIVVALTIPFVIWKEKNSAVRDFAIIGEIFLVMTTNFFPWKILENTPLKIIQFPWRLNMLITILFSTFLVADPLHLFEKRKWQFVFVGLVVLLTLVSEANLIRSYPNEYDTYTSFNHLDSYSIGSGEEYLPKETSLTELRLTPHVPVIKDGTVKITEFAQEGSQLKFNFTNAKEAKISLPIIGYYGYSSKKSLGNVSALKMNLRTGLGQVTLNGQGVVRVEYVQTWIQKCSRIVSISSLLILFVTFYFRKKE</sequence>
<keyword evidence="1" id="KW-0472">Membrane</keyword>
<dbReference type="Proteomes" id="UP000051515">
    <property type="component" value="Unassembled WGS sequence"/>
</dbReference>